<dbReference type="GO" id="GO:0008932">
    <property type="term" value="F:lytic endotransglycosylase activity"/>
    <property type="evidence" value="ECO:0007669"/>
    <property type="project" value="TreeGrafter"/>
</dbReference>
<dbReference type="PANTHER" id="PTHR33734:SF22">
    <property type="entry name" value="MEMBRANE-BOUND LYTIC MUREIN TRANSGLYCOSYLASE D"/>
    <property type="match status" value="1"/>
</dbReference>
<evidence type="ECO:0000256" key="1">
    <source>
        <dbReference type="ARBA" id="ARBA00007734"/>
    </source>
</evidence>
<dbReference type="Gene3D" id="3.10.350.10">
    <property type="entry name" value="LysM domain"/>
    <property type="match status" value="3"/>
</dbReference>
<dbReference type="PANTHER" id="PTHR33734">
    <property type="entry name" value="LYSM DOMAIN-CONTAINING GPI-ANCHORED PROTEIN 2"/>
    <property type="match status" value="1"/>
</dbReference>
<dbReference type="InterPro" id="IPR000189">
    <property type="entry name" value="Transglyc_AS"/>
</dbReference>
<keyword evidence="6" id="KW-1185">Reference proteome</keyword>
<name>A0A0F6W3H4_9BACT</name>
<dbReference type="Pfam" id="PF01476">
    <property type="entry name" value="LysM"/>
    <property type="match status" value="3"/>
</dbReference>
<reference evidence="5 6" key="1">
    <citation type="submission" date="2015-03" db="EMBL/GenBank/DDBJ databases">
        <title>Genome assembly of Sandaracinus amylolyticus DSM 53668.</title>
        <authorList>
            <person name="Sharma G."/>
            <person name="Subramanian S."/>
        </authorList>
    </citation>
    <scope>NUCLEOTIDE SEQUENCE [LARGE SCALE GENOMIC DNA]</scope>
    <source>
        <strain evidence="5 6">DSM 53668</strain>
    </source>
</reference>
<evidence type="ECO:0000313" key="5">
    <source>
        <dbReference type="EMBL" id="AKF06346.1"/>
    </source>
</evidence>
<dbReference type="PROSITE" id="PS00922">
    <property type="entry name" value="TRANSGLYCOSYLASE"/>
    <property type="match status" value="1"/>
</dbReference>
<evidence type="ECO:0000313" key="6">
    <source>
        <dbReference type="Proteomes" id="UP000034883"/>
    </source>
</evidence>
<evidence type="ECO:0000256" key="3">
    <source>
        <dbReference type="SAM" id="SignalP"/>
    </source>
</evidence>
<dbReference type="SMART" id="SM00257">
    <property type="entry name" value="LysM"/>
    <property type="match status" value="3"/>
</dbReference>
<dbReference type="SUPFAM" id="SSF53955">
    <property type="entry name" value="Lysozyme-like"/>
    <property type="match status" value="1"/>
</dbReference>
<dbReference type="InterPro" id="IPR036779">
    <property type="entry name" value="LysM_dom_sf"/>
</dbReference>
<dbReference type="SUPFAM" id="SSF54106">
    <property type="entry name" value="LysM domain"/>
    <property type="match status" value="3"/>
</dbReference>
<gene>
    <name evidence="5" type="ORF">DB32_003495</name>
</gene>
<dbReference type="Pfam" id="PF01464">
    <property type="entry name" value="SLT"/>
    <property type="match status" value="1"/>
</dbReference>
<dbReference type="EMBL" id="CP011125">
    <property type="protein sequence ID" value="AKF06346.1"/>
    <property type="molecule type" value="Genomic_DNA"/>
</dbReference>
<dbReference type="InterPro" id="IPR008258">
    <property type="entry name" value="Transglycosylase_SLT_dom_1"/>
</dbReference>
<feature type="domain" description="LysM" evidence="4">
    <location>
        <begin position="454"/>
        <end position="498"/>
    </location>
</feature>
<evidence type="ECO:0000256" key="2">
    <source>
        <dbReference type="SAM" id="MobiDB-lite"/>
    </source>
</evidence>
<dbReference type="STRING" id="927083.DB32_003495"/>
<dbReference type="Proteomes" id="UP000034883">
    <property type="component" value="Chromosome"/>
</dbReference>
<feature type="region of interest" description="Disordered" evidence="2">
    <location>
        <begin position="595"/>
        <end position="646"/>
    </location>
</feature>
<accession>A0A0F6W3H4</accession>
<dbReference type="CDD" id="cd16894">
    <property type="entry name" value="MltD-like"/>
    <property type="match status" value="1"/>
</dbReference>
<feature type="domain" description="LysM" evidence="4">
    <location>
        <begin position="540"/>
        <end position="584"/>
    </location>
</feature>
<comment type="similarity">
    <text evidence="1">Belongs to the transglycosylase Slt family.</text>
</comment>
<dbReference type="GO" id="GO:0016020">
    <property type="term" value="C:membrane"/>
    <property type="evidence" value="ECO:0007669"/>
    <property type="project" value="InterPro"/>
</dbReference>
<feature type="signal peptide" evidence="3">
    <location>
        <begin position="1"/>
        <end position="25"/>
    </location>
</feature>
<dbReference type="InterPro" id="IPR018392">
    <property type="entry name" value="LysM"/>
</dbReference>
<keyword evidence="3" id="KW-0732">Signal</keyword>
<proteinExistence type="inferred from homology"/>
<dbReference type="OrthoDB" id="9815002at2"/>
<organism evidence="5 6">
    <name type="scientific">Sandaracinus amylolyticus</name>
    <dbReference type="NCBI Taxonomy" id="927083"/>
    <lineage>
        <taxon>Bacteria</taxon>
        <taxon>Pseudomonadati</taxon>
        <taxon>Myxococcota</taxon>
        <taxon>Polyangia</taxon>
        <taxon>Polyangiales</taxon>
        <taxon>Sandaracinaceae</taxon>
        <taxon>Sandaracinus</taxon>
    </lineage>
</organism>
<dbReference type="KEGG" id="samy:DB32_003495"/>
<evidence type="ECO:0000259" key="4">
    <source>
        <dbReference type="PROSITE" id="PS51782"/>
    </source>
</evidence>
<dbReference type="PROSITE" id="PS51782">
    <property type="entry name" value="LYSM"/>
    <property type="match status" value="3"/>
</dbReference>
<dbReference type="InterPro" id="IPR023346">
    <property type="entry name" value="Lysozyme-like_dom_sf"/>
</dbReference>
<protein>
    <submittedName>
        <fullName evidence="5">Membrane-bound lytic murein transglycosylase D</fullName>
    </submittedName>
</protein>
<feature type="domain" description="LysM" evidence="4">
    <location>
        <begin position="378"/>
        <end position="422"/>
    </location>
</feature>
<sequence length="646" mass="72090">MRRALGLVCLLALAGAPLWSARARAQEAEPAEEAIPGVEGEESPELRALRLAELEIFGRDQAIVEITPQMPRPVRLSVPDALTSDAPIAGVDTGATGRARDLSWLEGLTLPDIPVRWDERVIRYLEFFRDDPRGQQLIRSWMRRLDRFGPTIRRTLREQGLPEDLIYVAMIESGFDPRARSGAGAVGLWQFVSRTGAEYGLTQDHWVDMRMDPEASTGAGARYLGALQRRFGTWELAFAAYNMGYGALLRSIRKYDTNDYWELSHLEAALPFETSLYVAKVMACAIVGRNPERFGVGDIVREDPIAIDVVEVPGGTSLGPIARAAGTTVEEMHRLNPAFRRDRCPPGSERVAVRIPGGTRSAFERAWARIRPSDPVERSYVVRFGEDLATIARRHGVTERELREMNELAEEDRVGVGLAIVVPATTVRASERASEPPVIAIPPGTFEYADRRRVFYRVQRSDQLREIARFFGVTLDEVRQWNAIDPRAALQEGMFLQLFVPTRIDLGRAIVMSAEEVRTIVIGSEEFYEHHVRQDGRVRLRYRVRTGDTLSEIAERFGLSTGSMARINQIAREATLRVGQELVVYCEPGRVPAEMRDQISSEPVVARAEPHAETEEAEAEETEAQEPEAEAPDAEIEASAEPDPAG</sequence>
<dbReference type="AlphaFoldDB" id="A0A0F6W3H4"/>
<dbReference type="Gene3D" id="1.10.530.10">
    <property type="match status" value="1"/>
</dbReference>
<dbReference type="GO" id="GO:0000270">
    <property type="term" value="P:peptidoglycan metabolic process"/>
    <property type="evidence" value="ECO:0007669"/>
    <property type="project" value="InterPro"/>
</dbReference>
<feature type="chain" id="PRO_5002511841" evidence="3">
    <location>
        <begin position="26"/>
        <end position="646"/>
    </location>
</feature>
<dbReference type="RefSeq" id="WP_157069112.1">
    <property type="nucleotide sequence ID" value="NZ_CP011125.1"/>
</dbReference>
<feature type="compositionally biased region" description="Acidic residues" evidence="2">
    <location>
        <begin position="615"/>
        <end position="640"/>
    </location>
</feature>
<dbReference type="CDD" id="cd00118">
    <property type="entry name" value="LysM"/>
    <property type="match status" value="3"/>
</dbReference>